<feature type="signal peptide" evidence="3">
    <location>
        <begin position="1"/>
        <end position="27"/>
    </location>
</feature>
<comment type="caution">
    <text evidence="5">The sequence shown here is derived from an EMBL/GenBank/DDBJ whole genome shotgun (WGS) entry which is preliminary data.</text>
</comment>
<dbReference type="InterPro" id="IPR013783">
    <property type="entry name" value="Ig-like_fold"/>
</dbReference>
<dbReference type="InterPro" id="IPR006626">
    <property type="entry name" value="PbH1"/>
</dbReference>
<evidence type="ECO:0000256" key="2">
    <source>
        <dbReference type="SAM" id="MobiDB-lite"/>
    </source>
</evidence>
<evidence type="ECO:0000256" key="3">
    <source>
        <dbReference type="SAM" id="SignalP"/>
    </source>
</evidence>
<feature type="compositionally biased region" description="Low complexity" evidence="2">
    <location>
        <begin position="445"/>
        <end position="460"/>
    </location>
</feature>
<dbReference type="SUPFAM" id="SSF51126">
    <property type="entry name" value="Pectin lyase-like"/>
    <property type="match status" value="1"/>
</dbReference>
<gene>
    <name evidence="5" type="ORF">HNQ10_000352</name>
</gene>
<dbReference type="SMART" id="SM00710">
    <property type="entry name" value="PbH1"/>
    <property type="match status" value="9"/>
</dbReference>
<sequence>MRRSPSWRLGLLTVLLAACSASPEVKAPPPPTPPASPALASAQLAILIPAGPEAAPLTPQYVSSATQSVKVTIDGTAKTFAAGTGQPNCTGSGPVLCTFTLTDVAPPGAHTFTVTAYAGQDGTGSLLGTFGPESRTLDAGVTNSLNFTLTAVVNGVQVQPTQAASDDNVGVSTYLLSAGTPRNFRATQYDPANQVVSGPGTPALYACPASPDVQVSADDHLGNFTLTTANAKLTDAVVSLRRDACTGTVVTALHVANAVALTLDANAALPTDVTGPVKLQDGGGAALPDLTVRGSAALVPGAYTLTPQVINSGVNRYTPGGGSVSVTLRLGAPLTQTFTYTQAVHVTFKVTASTYAPRSGDPVTLTAQLLDASDQPLKKAGDVVTWSSSGTGSFSSPTSTTDASGQASVTYTPTGAAGSTQTVTATTSDYGVTVTGSSDTIGIQGPPTAAPDGPGATSAPGDPYHVAFNQTAPLTVAASSTTGLLANDNRGFPVGAIASFGGGDLGGNVADHAAGSSVTFGTGGSLKVNADGSFSFVPAQGFTGNFTFQYRLGNSVGTSDGTVTLAVGVRPAAVNDTYTPTVIGNVPVNTARAGGSGFSLLANDTGSGLRVTGADTTTTGGGGTVSVNPDGTFSFTPAAGFTGTTSFNYTVANGFGSKTASVNLTVAGRIWFVDSAAAPGGDGRQGAPFRDLASFAAVNDGAALHPADNDTVFLATGAGSYSGPLTLRGGQKLIGQSSSVSLGAASGLTVPADAALPATGGTPPTITSGGNGLNLASNNTLRGFNLGNAAGTALGGSGFGTLTVAEVGINTGGQALSLTNGTLSGSFSTLRSTGGANNVLLSNVNGTATLGAAGDALSGASGDAFKVSGGSGSFTYPGSISNASALAVNVSGKTGGTVTFSGALNPAGAARGVSLSNNTGATVNFSGPLKIATTNTIGFSATGGGTVTATGTGSTLGSTGATALNVSDTSIGAGGLNFQSISASGGTNGIVLNNTGGGGGLTVSGTGAAGSGGTIQNTVGADGTTGGIGISLNNTRNVSLNGMQLNDHPNFAIRGSGVSGFTLAGSTVSGTNGSNENAPYTEGSVYFTELTGAASFSNSSISGGRANNLRVTNTSGALDRLLLDNVTVGANSTAGGNSVLIEPQGSAVMKVTVQNSRLTAARDQLFMLNLTGSPTADLVFSNNTLSNNHPSIVSGGGGMTLTSGGAVGYSPRLTYSITNNTFRDALGTALLVSKLIDAGTFSGTISGNTIGVAGVANSGSQQGSGIQLISAVQGSNSATIQNNRIYQYNNYGVSLQAGGIAQSASGTTTHNAALNATITGNTISNPGNGGALIYGIYLNSGTTSNSPGGTPDAYQVCASISGNSLTGSGVGAGNDIVLRQRFMTTVRLPGYVGANNDTAAVMNFVQSNNGGASATAATSVATYPGAGGFVGGAPCSTP</sequence>
<evidence type="ECO:0000259" key="4">
    <source>
        <dbReference type="PROSITE" id="PS51127"/>
    </source>
</evidence>
<dbReference type="InterPro" id="IPR008964">
    <property type="entry name" value="Invasin/intimin_cell_adhesion"/>
</dbReference>
<organism evidence="5 6">
    <name type="scientific">Deinococcus metallilatus</name>
    <dbReference type="NCBI Taxonomy" id="1211322"/>
    <lineage>
        <taxon>Bacteria</taxon>
        <taxon>Thermotogati</taxon>
        <taxon>Deinococcota</taxon>
        <taxon>Deinococci</taxon>
        <taxon>Deinococcales</taxon>
        <taxon>Deinococcaceae</taxon>
        <taxon>Deinococcus</taxon>
    </lineage>
</organism>
<name>A0ABR6MNL9_9DEIO</name>
<dbReference type="Pfam" id="PF17963">
    <property type="entry name" value="Big_9"/>
    <property type="match status" value="2"/>
</dbReference>
<evidence type="ECO:0000313" key="5">
    <source>
        <dbReference type="EMBL" id="MBB5293539.1"/>
    </source>
</evidence>
<keyword evidence="6" id="KW-1185">Reference proteome</keyword>
<feature type="compositionally biased region" description="Low complexity" evidence="2">
    <location>
        <begin position="386"/>
        <end position="401"/>
    </location>
</feature>
<feature type="region of interest" description="Disordered" evidence="2">
    <location>
        <begin position="438"/>
        <end position="460"/>
    </location>
</feature>
<comment type="similarity">
    <text evidence="1">Belongs to the intimin/invasin family.</text>
</comment>
<dbReference type="InterPro" id="IPR011050">
    <property type="entry name" value="Pectin_lyase_fold/virulence"/>
</dbReference>
<reference evidence="5 6" key="1">
    <citation type="submission" date="2020-08" db="EMBL/GenBank/DDBJ databases">
        <title>Genomic Encyclopedia of Type Strains, Phase IV (KMG-IV): sequencing the most valuable type-strain genomes for metagenomic binning, comparative biology and taxonomic classification.</title>
        <authorList>
            <person name="Goeker M."/>
        </authorList>
    </citation>
    <scope>NUCLEOTIDE SEQUENCE [LARGE SCALE GENOMIC DNA]</scope>
    <source>
        <strain evidence="5 6">DSM 105434</strain>
    </source>
</reference>
<keyword evidence="3" id="KW-0732">Signal</keyword>
<dbReference type="PROSITE" id="PS51257">
    <property type="entry name" value="PROKAR_LIPOPROTEIN"/>
    <property type="match status" value="1"/>
</dbReference>
<dbReference type="SUPFAM" id="SSF49373">
    <property type="entry name" value="Invasin/intimin cell-adhesion fragments"/>
    <property type="match status" value="1"/>
</dbReference>
<dbReference type="RefSeq" id="WP_129117227.1">
    <property type="nucleotide sequence ID" value="NZ_BSUI01000012.1"/>
</dbReference>
<evidence type="ECO:0000256" key="1">
    <source>
        <dbReference type="ARBA" id="ARBA00010116"/>
    </source>
</evidence>
<dbReference type="EMBL" id="JACHFV010000001">
    <property type="protein sequence ID" value="MBB5293539.1"/>
    <property type="molecule type" value="Genomic_DNA"/>
</dbReference>
<feature type="chain" id="PRO_5046697834" description="Big-1 domain-containing protein" evidence="3">
    <location>
        <begin position="28"/>
        <end position="1438"/>
    </location>
</feature>
<dbReference type="SMART" id="SM00634">
    <property type="entry name" value="BID_1"/>
    <property type="match status" value="1"/>
</dbReference>
<dbReference type="InterPro" id="IPR012334">
    <property type="entry name" value="Pectin_lyas_fold"/>
</dbReference>
<proteinExistence type="inferred from homology"/>
<dbReference type="PROSITE" id="PS51127">
    <property type="entry name" value="BIG1"/>
    <property type="match status" value="1"/>
</dbReference>
<feature type="domain" description="Big-1" evidence="4">
    <location>
        <begin position="345"/>
        <end position="435"/>
    </location>
</feature>
<dbReference type="Proteomes" id="UP000536909">
    <property type="component" value="Unassembled WGS sequence"/>
</dbReference>
<protein>
    <recommendedName>
        <fullName evidence="4">Big-1 domain-containing protein</fullName>
    </recommendedName>
</protein>
<evidence type="ECO:0000313" key="6">
    <source>
        <dbReference type="Proteomes" id="UP000536909"/>
    </source>
</evidence>
<dbReference type="InterPro" id="IPR003344">
    <property type="entry name" value="Big_1_dom"/>
</dbReference>
<feature type="region of interest" description="Disordered" evidence="2">
    <location>
        <begin position="386"/>
        <end position="407"/>
    </location>
</feature>
<accession>A0ABR6MNL9</accession>
<dbReference type="Gene3D" id="2.160.20.10">
    <property type="entry name" value="Single-stranded right-handed beta-helix, Pectin lyase-like"/>
    <property type="match status" value="1"/>
</dbReference>
<dbReference type="Gene3D" id="2.60.40.10">
    <property type="entry name" value="Immunoglobulins"/>
    <property type="match status" value="1"/>
</dbReference>
<dbReference type="Gene3D" id="2.60.40.3440">
    <property type="match status" value="1"/>
</dbReference>